<dbReference type="GO" id="GO:1990023">
    <property type="term" value="C:mitotic spindle midzone"/>
    <property type="evidence" value="ECO:0007669"/>
    <property type="project" value="TreeGrafter"/>
</dbReference>
<feature type="compositionally biased region" description="Basic residues" evidence="1">
    <location>
        <begin position="499"/>
        <end position="515"/>
    </location>
</feature>
<feature type="compositionally biased region" description="Basic and acidic residues" evidence="1">
    <location>
        <begin position="671"/>
        <end position="681"/>
    </location>
</feature>
<evidence type="ECO:0000313" key="3">
    <source>
        <dbReference type="Proteomes" id="UP000504630"/>
    </source>
</evidence>
<feature type="compositionally biased region" description="Basic and acidic residues" evidence="1">
    <location>
        <begin position="440"/>
        <end position="450"/>
    </location>
</feature>
<dbReference type="FunCoup" id="A0A6J2R8P6">
    <property type="interactions" value="572"/>
</dbReference>
<feature type="region of interest" description="Disordered" evidence="1">
    <location>
        <begin position="573"/>
        <end position="702"/>
    </location>
</feature>
<dbReference type="InterPro" id="IPR026679">
    <property type="entry name" value="MAP10_C-term"/>
</dbReference>
<dbReference type="RefSeq" id="XP_029305857.1">
    <property type="nucleotide sequence ID" value="XM_029449997.1"/>
</dbReference>
<feature type="domain" description="Microtubule-associated protein 10 C-terminal" evidence="2">
    <location>
        <begin position="766"/>
        <end position="814"/>
    </location>
</feature>
<dbReference type="InterPro" id="IPR039302">
    <property type="entry name" value="MAP10"/>
</dbReference>
<feature type="compositionally biased region" description="Low complexity" evidence="1">
    <location>
        <begin position="617"/>
        <end position="628"/>
    </location>
</feature>
<feature type="region of interest" description="Disordered" evidence="1">
    <location>
        <begin position="209"/>
        <end position="228"/>
    </location>
</feature>
<dbReference type="GO" id="GO:0097431">
    <property type="term" value="C:mitotic spindle pole"/>
    <property type="evidence" value="ECO:0007669"/>
    <property type="project" value="TreeGrafter"/>
</dbReference>
<keyword evidence="3" id="KW-1185">Reference proteome</keyword>
<dbReference type="Pfam" id="PF14925">
    <property type="entry name" value="HPHLAWLY"/>
    <property type="match status" value="2"/>
</dbReference>
<feature type="domain" description="Microtubule-associated protein 10 C-terminal" evidence="2">
    <location>
        <begin position="256"/>
        <end position="651"/>
    </location>
</feature>
<feature type="compositionally biased region" description="Basic and acidic residues" evidence="1">
    <location>
        <begin position="734"/>
        <end position="745"/>
    </location>
</feature>
<evidence type="ECO:0000313" key="4">
    <source>
        <dbReference type="RefSeq" id="XP_029305857.1"/>
    </source>
</evidence>
<dbReference type="InParanoid" id="A0A6J2R8P6"/>
<gene>
    <name evidence="4" type="primary">map10</name>
</gene>
<dbReference type="GO" id="GO:0031122">
    <property type="term" value="P:cytoplasmic microtubule organization"/>
    <property type="evidence" value="ECO:0007669"/>
    <property type="project" value="TreeGrafter"/>
</dbReference>
<dbReference type="Pfam" id="PF14924">
    <property type="entry name" value="MAP10_N"/>
    <property type="match status" value="1"/>
</dbReference>
<dbReference type="PANTHER" id="PTHR21831">
    <property type="entry name" value="MICROTUBULE-ASSOCIATED PROTEIN 10"/>
    <property type="match status" value="1"/>
</dbReference>
<dbReference type="GO" id="GO:0032467">
    <property type="term" value="P:positive regulation of cytokinesis"/>
    <property type="evidence" value="ECO:0007669"/>
    <property type="project" value="TreeGrafter"/>
</dbReference>
<organism evidence="3 4">
    <name type="scientific">Cottoperca gobio</name>
    <name type="common">Frogmouth</name>
    <name type="synonym">Aphritis gobio</name>
    <dbReference type="NCBI Taxonomy" id="56716"/>
    <lineage>
        <taxon>Eukaryota</taxon>
        <taxon>Metazoa</taxon>
        <taxon>Chordata</taxon>
        <taxon>Craniata</taxon>
        <taxon>Vertebrata</taxon>
        <taxon>Euteleostomi</taxon>
        <taxon>Actinopterygii</taxon>
        <taxon>Neopterygii</taxon>
        <taxon>Teleostei</taxon>
        <taxon>Neoteleostei</taxon>
        <taxon>Acanthomorphata</taxon>
        <taxon>Eupercaria</taxon>
        <taxon>Perciformes</taxon>
        <taxon>Notothenioidei</taxon>
        <taxon>Bovichtidae</taxon>
        <taxon>Cottoperca</taxon>
    </lineage>
</organism>
<dbReference type="PANTHER" id="PTHR21831:SF2">
    <property type="entry name" value="MICROTUBULE-ASSOCIATED PROTEIN 10"/>
    <property type="match status" value="1"/>
</dbReference>
<dbReference type="Proteomes" id="UP000504630">
    <property type="component" value="Chromosome 15"/>
</dbReference>
<proteinExistence type="predicted"/>
<dbReference type="GO" id="GO:0005813">
    <property type="term" value="C:centrosome"/>
    <property type="evidence" value="ECO:0007669"/>
    <property type="project" value="TreeGrafter"/>
</dbReference>
<dbReference type="GO" id="GO:0051256">
    <property type="term" value="P:mitotic spindle midzone assembly"/>
    <property type="evidence" value="ECO:0007669"/>
    <property type="project" value="TreeGrafter"/>
</dbReference>
<feature type="compositionally biased region" description="Basic and acidic residues" evidence="1">
    <location>
        <begin position="555"/>
        <end position="564"/>
    </location>
</feature>
<dbReference type="CTD" id="54627"/>
<dbReference type="GeneID" id="115020109"/>
<protein>
    <submittedName>
        <fullName evidence="4">Microtubule-associated protein 10</fullName>
    </submittedName>
</protein>
<sequence>MSRRQTSDNLETLFSFELLVQFIRVEKDIQVTDELALGVRLLDFPTLLIYQPQQSSGGVNQREHHGKDQRGEYPFNRGKSCFFKMNLHSLHTHLSNTPLYAMVLDVKEEIPKLVGTSLVSLEKVMDRIRQDVTEHGVSTPSSHCGRGVVGICNLMGENIGSISLSYKLLSLGASLLPHITERRGLKSPSVHGGERVQQSIMEKNITESLPLDCGKPTSDKSDVSRNIKPSTENSLINEDKRDNGVFVAMHTEHKPRSQIPQTLKETENDFEEDLTLFCPPHLFYNNSAEEKSRNEAEECKLSNVYSDAFTFEDTEEEMSENTIEGASSPMMEQKERHEKASRIQETTAVTPNVLGDALRQLPLLNALLVELSQLNGQNQHQPLTIHPNLSWIYRPASTEPSAGLGNTPRKVSLQKAKQGSIPHLKHLHSPRCCSTPASVKVKDKQDEAKSSSKSPQKKLVYGTTKTFNLRLKQISPLKVNRRECMDLIQSETQSSTAKGKTKSNNKIVKSSKRKSVLNQSSSLNENVETVMQSIAVDSALQETFTLKHGTVQGKQDTDSLRLSEKPSLSEGDLKCIHIPSVDDDNVAQNKDKKEHRSDLNQVKSQSESDRHKKKTESSGSSRQSSPKSLFSDSSREGNEEADYADDFNSLEPSDAYSPDPLSTPRSPVRNSDSEGFQKRADLPVPVKAPHSPQRALRGTHIIRPRTHTSALCFSSDDSDRDGLDSLQTICSRKAMTERSRVERSSGAESFISSRGRRSGSTKSSGPVRELSAESVSSFETQDVEELEDELGSLDFKKEYQHISKLVANKLPGYTM</sequence>
<name>A0A6J2R8P6_COTGO</name>
<feature type="compositionally biased region" description="Basic and acidic residues" evidence="1">
    <location>
        <begin position="589"/>
        <end position="598"/>
    </location>
</feature>
<evidence type="ECO:0000259" key="2">
    <source>
        <dbReference type="Pfam" id="PF14925"/>
    </source>
</evidence>
<dbReference type="GO" id="GO:0008017">
    <property type="term" value="F:microtubule binding"/>
    <property type="evidence" value="ECO:0007669"/>
    <property type="project" value="InterPro"/>
</dbReference>
<dbReference type="KEGG" id="cgob:115020109"/>
<feature type="region of interest" description="Disordered" evidence="1">
    <location>
        <begin position="549"/>
        <end position="568"/>
    </location>
</feature>
<dbReference type="GO" id="GO:0005881">
    <property type="term" value="C:cytoplasmic microtubule"/>
    <property type="evidence" value="ECO:0007669"/>
    <property type="project" value="TreeGrafter"/>
</dbReference>
<evidence type="ECO:0000256" key="1">
    <source>
        <dbReference type="SAM" id="MobiDB-lite"/>
    </source>
</evidence>
<dbReference type="GO" id="GO:0030496">
    <property type="term" value="C:midbody"/>
    <property type="evidence" value="ECO:0007669"/>
    <property type="project" value="TreeGrafter"/>
</dbReference>
<dbReference type="OrthoDB" id="69809at2759"/>
<reference evidence="4" key="1">
    <citation type="submission" date="2025-08" db="UniProtKB">
        <authorList>
            <consortium name="RefSeq"/>
        </authorList>
    </citation>
    <scope>IDENTIFICATION</scope>
</reference>
<feature type="region of interest" description="Disordered" evidence="1">
    <location>
        <begin position="734"/>
        <end position="783"/>
    </location>
</feature>
<feature type="region of interest" description="Disordered" evidence="1">
    <location>
        <begin position="399"/>
        <end position="459"/>
    </location>
</feature>
<dbReference type="AlphaFoldDB" id="A0A6J2R8P6"/>
<feature type="region of interest" description="Disordered" evidence="1">
    <location>
        <begin position="490"/>
        <end position="520"/>
    </location>
</feature>
<accession>A0A6J2R8P6</accession>